<dbReference type="EMBL" id="JACGWJ010000007">
    <property type="protein sequence ID" value="KAL0408343.1"/>
    <property type="molecule type" value="Genomic_DNA"/>
</dbReference>
<feature type="region of interest" description="Disordered" evidence="1">
    <location>
        <begin position="102"/>
        <end position="146"/>
    </location>
</feature>
<dbReference type="AlphaFoldDB" id="A0AAW2TTL7"/>
<sequence>MENPSNTNNKQKAIETSGNIQALQVAIGTSLTAARRGSVPTPPPPGVVGPVTDPPRRSTSSNTSTDELSLAILGAIQRIVSAAIREQFVTLASPLTATPSDMGALEEEAEEGVPAHAPPTAGRRGAPSFIIQEVPPSGSRATSTLKKDLQDVKYQIEEAQKTNNKASPKLKR</sequence>
<protein>
    <submittedName>
        <fullName evidence="2">Uncharacterized protein</fullName>
    </submittedName>
</protein>
<comment type="caution">
    <text evidence="2">The sequence shown here is derived from an EMBL/GenBank/DDBJ whole genome shotgun (WGS) entry which is preliminary data.</text>
</comment>
<reference evidence="2" key="2">
    <citation type="journal article" date="2024" name="Plant">
        <title>Genomic evolution and insights into agronomic trait innovations of Sesamum species.</title>
        <authorList>
            <person name="Miao H."/>
            <person name="Wang L."/>
            <person name="Qu L."/>
            <person name="Liu H."/>
            <person name="Sun Y."/>
            <person name="Le M."/>
            <person name="Wang Q."/>
            <person name="Wei S."/>
            <person name="Zheng Y."/>
            <person name="Lin W."/>
            <person name="Duan Y."/>
            <person name="Cao H."/>
            <person name="Xiong S."/>
            <person name="Wang X."/>
            <person name="Wei L."/>
            <person name="Li C."/>
            <person name="Ma Q."/>
            <person name="Ju M."/>
            <person name="Zhao R."/>
            <person name="Li G."/>
            <person name="Mu C."/>
            <person name="Tian Q."/>
            <person name="Mei H."/>
            <person name="Zhang T."/>
            <person name="Gao T."/>
            <person name="Zhang H."/>
        </authorList>
    </citation>
    <scope>NUCLEOTIDE SEQUENCE</scope>
    <source>
        <strain evidence="2">G02</strain>
    </source>
</reference>
<proteinExistence type="predicted"/>
<evidence type="ECO:0000313" key="2">
    <source>
        <dbReference type="EMBL" id="KAL0408343.1"/>
    </source>
</evidence>
<name>A0AAW2TTL7_SESRA</name>
<organism evidence="2">
    <name type="scientific">Sesamum radiatum</name>
    <name type="common">Black benniseed</name>
    <dbReference type="NCBI Taxonomy" id="300843"/>
    <lineage>
        <taxon>Eukaryota</taxon>
        <taxon>Viridiplantae</taxon>
        <taxon>Streptophyta</taxon>
        <taxon>Embryophyta</taxon>
        <taxon>Tracheophyta</taxon>
        <taxon>Spermatophyta</taxon>
        <taxon>Magnoliopsida</taxon>
        <taxon>eudicotyledons</taxon>
        <taxon>Gunneridae</taxon>
        <taxon>Pentapetalae</taxon>
        <taxon>asterids</taxon>
        <taxon>lamiids</taxon>
        <taxon>Lamiales</taxon>
        <taxon>Pedaliaceae</taxon>
        <taxon>Sesamum</taxon>
    </lineage>
</organism>
<gene>
    <name evidence="2" type="ORF">Sradi_1768700</name>
</gene>
<evidence type="ECO:0000256" key="1">
    <source>
        <dbReference type="SAM" id="MobiDB-lite"/>
    </source>
</evidence>
<feature type="compositionally biased region" description="Low complexity" evidence="1">
    <location>
        <begin position="57"/>
        <end position="66"/>
    </location>
</feature>
<feature type="region of interest" description="Disordered" evidence="1">
    <location>
        <begin position="33"/>
        <end position="66"/>
    </location>
</feature>
<accession>A0AAW2TTL7</accession>
<reference evidence="2" key="1">
    <citation type="submission" date="2020-06" db="EMBL/GenBank/DDBJ databases">
        <authorList>
            <person name="Li T."/>
            <person name="Hu X."/>
            <person name="Zhang T."/>
            <person name="Song X."/>
            <person name="Zhang H."/>
            <person name="Dai N."/>
            <person name="Sheng W."/>
            <person name="Hou X."/>
            <person name="Wei L."/>
        </authorList>
    </citation>
    <scope>NUCLEOTIDE SEQUENCE</scope>
    <source>
        <strain evidence="2">G02</strain>
        <tissue evidence="2">Leaf</tissue>
    </source>
</reference>